<evidence type="ECO:0000256" key="6">
    <source>
        <dbReference type="ARBA" id="ARBA00022989"/>
    </source>
</evidence>
<evidence type="ECO:0000256" key="4">
    <source>
        <dbReference type="ARBA" id="ARBA00022692"/>
    </source>
</evidence>
<sequence>MPFGIGVTGFLLIIVVGILLFGPKKLPQLGRAIGSTFSEFRKGTKELMDDIEEKKEEKKEKSD</sequence>
<dbReference type="PRINTS" id="PR01506">
    <property type="entry name" value="TATBPROTEIN"/>
</dbReference>
<evidence type="ECO:0000256" key="9">
    <source>
        <dbReference type="HAMAP-Rule" id="MF_00236"/>
    </source>
</evidence>
<evidence type="ECO:0000313" key="11">
    <source>
        <dbReference type="Proteomes" id="UP001519887"/>
    </source>
</evidence>
<comment type="function">
    <text evidence="9">Part of the twin-arginine translocation (Tat) system that transports large folded proteins containing a characteristic twin-arginine motif in their signal peptide across membranes. TatA could form the protein-conducting channel of the Tat system.</text>
</comment>
<keyword evidence="7 9" id="KW-0811">Translocation</keyword>
<dbReference type="InterPro" id="IPR003369">
    <property type="entry name" value="TatA/B/E"/>
</dbReference>
<feature type="transmembrane region" description="Helical" evidence="9">
    <location>
        <begin position="6"/>
        <end position="22"/>
    </location>
</feature>
<accession>A0ABS7CH92</accession>
<evidence type="ECO:0000256" key="1">
    <source>
        <dbReference type="ARBA" id="ARBA00004162"/>
    </source>
</evidence>
<comment type="subunit">
    <text evidence="9">Forms a complex with TatC.</text>
</comment>
<keyword evidence="3 9" id="KW-1003">Cell membrane</keyword>
<dbReference type="Proteomes" id="UP001519887">
    <property type="component" value="Unassembled WGS sequence"/>
</dbReference>
<comment type="similarity">
    <text evidence="9">Belongs to the TatA/E family.</text>
</comment>
<comment type="subcellular location">
    <subcellularLocation>
        <location evidence="1 9">Cell membrane</location>
        <topology evidence="1 9">Single-pass membrane protein</topology>
    </subcellularLocation>
</comment>
<keyword evidence="5 9" id="KW-0653">Protein transport</keyword>
<keyword evidence="2 9" id="KW-0813">Transport</keyword>
<keyword evidence="6 9" id="KW-1133">Transmembrane helix</keyword>
<dbReference type="NCBIfam" id="TIGR01411">
    <property type="entry name" value="tatAE"/>
    <property type="match status" value="1"/>
</dbReference>
<dbReference type="PANTHER" id="PTHR42982">
    <property type="entry name" value="SEC-INDEPENDENT PROTEIN TRANSLOCASE PROTEIN TATA"/>
    <property type="match status" value="1"/>
</dbReference>
<dbReference type="EMBL" id="JAHZIK010002125">
    <property type="protein sequence ID" value="MBW7460275.1"/>
    <property type="molecule type" value="Genomic_DNA"/>
</dbReference>
<evidence type="ECO:0000256" key="2">
    <source>
        <dbReference type="ARBA" id="ARBA00022448"/>
    </source>
</evidence>
<evidence type="ECO:0000256" key="3">
    <source>
        <dbReference type="ARBA" id="ARBA00022475"/>
    </source>
</evidence>
<dbReference type="NCBIfam" id="NF011430">
    <property type="entry name" value="PRK14861.1"/>
    <property type="match status" value="1"/>
</dbReference>
<dbReference type="HAMAP" id="MF_00236">
    <property type="entry name" value="TatA_E"/>
    <property type="match status" value="1"/>
</dbReference>
<organism evidence="10 11">
    <name type="scientific">Paenibacillus sepulcri</name>
    <dbReference type="NCBI Taxonomy" id="359917"/>
    <lineage>
        <taxon>Bacteria</taxon>
        <taxon>Bacillati</taxon>
        <taxon>Bacillota</taxon>
        <taxon>Bacilli</taxon>
        <taxon>Bacillales</taxon>
        <taxon>Paenibacillaceae</taxon>
        <taxon>Paenibacillus</taxon>
    </lineage>
</organism>
<reference evidence="10 11" key="1">
    <citation type="submission" date="2021-07" db="EMBL/GenBank/DDBJ databases">
        <title>Paenibacillus radiodurans sp. nov., isolated from the southeastern edge of Tengger Desert.</title>
        <authorList>
            <person name="Zhang G."/>
        </authorList>
    </citation>
    <scope>NUCLEOTIDE SEQUENCE [LARGE SCALE GENOMIC DNA]</scope>
    <source>
        <strain evidence="10 11">CCM 7311</strain>
    </source>
</reference>
<proteinExistence type="inferred from homology"/>
<dbReference type="Pfam" id="PF02416">
    <property type="entry name" value="TatA_B_E"/>
    <property type="match status" value="1"/>
</dbReference>
<evidence type="ECO:0000256" key="5">
    <source>
        <dbReference type="ARBA" id="ARBA00022927"/>
    </source>
</evidence>
<keyword evidence="8 9" id="KW-0472">Membrane</keyword>
<dbReference type="InterPro" id="IPR006312">
    <property type="entry name" value="TatA/E"/>
</dbReference>
<protein>
    <recommendedName>
        <fullName evidence="9">Sec-independent protein translocase protein TatA</fullName>
    </recommendedName>
</protein>
<dbReference type="RefSeq" id="WP_210045999.1">
    <property type="nucleotide sequence ID" value="NZ_JBHLVU010000007.1"/>
</dbReference>
<evidence type="ECO:0000313" key="10">
    <source>
        <dbReference type="EMBL" id="MBW7460275.1"/>
    </source>
</evidence>
<keyword evidence="4 9" id="KW-0812">Transmembrane</keyword>
<comment type="caution">
    <text evidence="10">The sequence shown here is derived from an EMBL/GenBank/DDBJ whole genome shotgun (WGS) entry which is preliminary data.</text>
</comment>
<gene>
    <name evidence="9" type="primary">tatA</name>
    <name evidence="10" type="ORF">K0U00_40050</name>
</gene>
<evidence type="ECO:0000256" key="7">
    <source>
        <dbReference type="ARBA" id="ARBA00023010"/>
    </source>
</evidence>
<dbReference type="Gene3D" id="1.20.5.3310">
    <property type="match status" value="1"/>
</dbReference>
<name>A0ABS7CH92_9BACL</name>
<evidence type="ECO:0000256" key="8">
    <source>
        <dbReference type="ARBA" id="ARBA00023136"/>
    </source>
</evidence>
<dbReference type="PANTHER" id="PTHR42982:SF1">
    <property type="entry name" value="SEC-INDEPENDENT PROTEIN TRANSLOCASE PROTEIN TATA"/>
    <property type="match status" value="1"/>
</dbReference>
<keyword evidence="11" id="KW-1185">Reference proteome</keyword>